<gene>
    <name evidence="1" type="ORF">FBU59_001473</name>
</gene>
<dbReference type="Proteomes" id="UP001150603">
    <property type="component" value="Unassembled WGS sequence"/>
</dbReference>
<organism evidence="1 2">
    <name type="scientific">Linderina macrospora</name>
    <dbReference type="NCBI Taxonomy" id="4868"/>
    <lineage>
        <taxon>Eukaryota</taxon>
        <taxon>Fungi</taxon>
        <taxon>Fungi incertae sedis</taxon>
        <taxon>Zoopagomycota</taxon>
        <taxon>Kickxellomycotina</taxon>
        <taxon>Kickxellomycetes</taxon>
        <taxon>Kickxellales</taxon>
        <taxon>Kickxellaceae</taxon>
        <taxon>Linderina</taxon>
    </lineage>
</organism>
<reference evidence="1" key="1">
    <citation type="submission" date="2022-07" db="EMBL/GenBank/DDBJ databases">
        <title>Phylogenomic reconstructions and comparative analyses of Kickxellomycotina fungi.</title>
        <authorList>
            <person name="Reynolds N.K."/>
            <person name="Stajich J.E."/>
            <person name="Barry K."/>
            <person name="Grigoriev I.V."/>
            <person name="Crous P."/>
            <person name="Smith M.E."/>
        </authorList>
    </citation>
    <scope>NUCLEOTIDE SEQUENCE</scope>
    <source>
        <strain evidence="1">NRRL 5244</strain>
    </source>
</reference>
<evidence type="ECO:0000313" key="2">
    <source>
        <dbReference type="Proteomes" id="UP001150603"/>
    </source>
</evidence>
<accession>A0ACC1JE45</accession>
<sequence>MVEIIARGILFDMDGTLVNTIACVERFWRRKAAEYNIDADALLRSIHGFPTLDVLKTWFPAEFHNPEGAKQFESEIMHDANGVFAVPGIPRLLASLDPKKWTIVTAATEDLALCRLGQVNLPVPAEMVSAKNVTRGKPDPQCYQNGAKALGIEPSEALVFEDAINGVKAGYAAGATVVGVLTSTPEQGLKEAGAKYVIQDFANVKVEDKGDHLVISF</sequence>
<comment type="caution">
    <text evidence="1">The sequence shown here is derived from an EMBL/GenBank/DDBJ whole genome shotgun (WGS) entry which is preliminary data.</text>
</comment>
<name>A0ACC1JE45_9FUNG</name>
<protein>
    <submittedName>
        <fullName evidence="1">Uncharacterized protein</fullName>
    </submittedName>
</protein>
<proteinExistence type="predicted"/>
<keyword evidence="2" id="KW-1185">Reference proteome</keyword>
<dbReference type="EMBL" id="JANBPW010000654">
    <property type="protein sequence ID" value="KAJ1948694.1"/>
    <property type="molecule type" value="Genomic_DNA"/>
</dbReference>
<evidence type="ECO:0000313" key="1">
    <source>
        <dbReference type="EMBL" id="KAJ1948694.1"/>
    </source>
</evidence>